<dbReference type="KEGG" id="nio:NITINOP_2569"/>
<evidence type="ECO:0000313" key="2">
    <source>
        <dbReference type="Proteomes" id="UP000066284"/>
    </source>
</evidence>
<dbReference type="Proteomes" id="UP000066284">
    <property type="component" value="Chromosome 1"/>
</dbReference>
<keyword evidence="2" id="KW-1185">Reference proteome</keyword>
<protein>
    <submittedName>
        <fullName evidence="1">Uncharacterized protein</fullName>
    </submittedName>
</protein>
<dbReference type="STRING" id="1715989.NITINOP_2569"/>
<accession>A0A0S4KU14</accession>
<dbReference type="AlphaFoldDB" id="A0A0S4KU14"/>
<reference evidence="2" key="1">
    <citation type="submission" date="2015-09" db="EMBL/GenBank/DDBJ databases">
        <authorList>
            <person name="Daims H."/>
        </authorList>
    </citation>
    <scope>NUCLEOTIDE SEQUENCE [LARGE SCALE GENOMIC DNA]</scope>
</reference>
<evidence type="ECO:0000313" key="1">
    <source>
        <dbReference type="EMBL" id="CUQ67541.1"/>
    </source>
</evidence>
<sequence>MTWTRDRTWLEKSTGTFTRVVSVTEPHLGIEVAVRCNIEDHFCQAILGPIGYFRDIYKEADITV</sequence>
<proteinExistence type="predicted"/>
<name>A0A0S4KU14_9BACT</name>
<dbReference type="RefSeq" id="WP_062486058.1">
    <property type="nucleotide sequence ID" value="NZ_LN885086.1"/>
</dbReference>
<gene>
    <name evidence="1" type="ORF">NITINOP_2569</name>
</gene>
<organism evidence="1 2">
    <name type="scientific">Candidatus Nitrospira inopinata</name>
    <dbReference type="NCBI Taxonomy" id="1715989"/>
    <lineage>
        <taxon>Bacteria</taxon>
        <taxon>Pseudomonadati</taxon>
        <taxon>Nitrospirota</taxon>
        <taxon>Nitrospiria</taxon>
        <taxon>Nitrospirales</taxon>
        <taxon>Nitrospiraceae</taxon>
        <taxon>Nitrospira</taxon>
    </lineage>
</organism>
<dbReference type="EMBL" id="LN885086">
    <property type="protein sequence ID" value="CUQ67541.1"/>
    <property type="molecule type" value="Genomic_DNA"/>
</dbReference>